<dbReference type="PANTHER" id="PTHR43035">
    <property type="entry name" value="FATTY ACID REPRESSION MUTANT PROTEIN 2-RELATED"/>
    <property type="match status" value="1"/>
</dbReference>
<dbReference type="PANTHER" id="PTHR43035:SF1">
    <property type="entry name" value="FATTY ACID REPRESSION MUTANT PROTEIN 2-RELATED"/>
    <property type="match status" value="1"/>
</dbReference>
<dbReference type="OrthoDB" id="9810617at2"/>
<evidence type="ECO:0000256" key="1">
    <source>
        <dbReference type="ARBA" id="ARBA00004496"/>
    </source>
</evidence>
<sequence>MTILSKIGHVLTTELSKDLLFKKKDNVSDEYPFLENLRKRRSIYHLGKKVPYQKDELIQLIKETVSCCPSVLNSQSARVVILLQQSHEQFWTMVKDIQRQYMHEKAYEGVALKIDQCCATYGTVLFFEDQQVLQKLQKLKPLQAEEFEIWSEQSSGMVQFAVWALFASLDLGAALHHYNPIINTQVIEKYNLSQHWQLKAQMTFGSILSPADEKICVEDDETFLVFS</sequence>
<dbReference type="GO" id="GO:0016491">
    <property type="term" value="F:oxidoreductase activity"/>
    <property type="evidence" value="ECO:0007669"/>
    <property type="project" value="UniProtKB-KW"/>
</dbReference>
<dbReference type="InterPro" id="IPR000415">
    <property type="entry name" value="Nitroreductase-like"/>
</dbReference>
<evidence type="ECO:0000313" key="6">
    <source>
        <dbReference type="EMBL" id="RFC84138.1"/>
    </source>
</evidence>
<dbReference type="Proteomes" id="UP000240957">
    <property type="component" value="Unassembled WGS sequence"/>
</dbReference>
<dbReference type="SUPFAM" id="SSF55469">
    <property type="entry name" value="FMN-dependent nitroreductase-like"/>
    <property type="match status" value="1"/>
</dbReference>
<dbReference type="Pfam" id="PF00881">
    <property type="entry name" value="Nitroreductase"/>
    <property type="match status" value="1"/>
</dbReference>
<evidence type="ECO:0000313" key="8">
    <source>
        <dbReference type="Proteomes" id="UP001595455"/>
    </source>
</evidence>
<dbReference type="AlphaFoldDB" id="A0A371YRP2"/>
<reference evidence="5" key="1">
    <citation type="journal article" date="2014" name="Int. J. Syst. Evol. Microbiol.">
        <title>Complete genome of a new Firmicutes species belonging to the dominant human colonic microbiota ('Ruminococcus bicirculans') reveals two chromosomes and a selective capacity to utilize plant glucans.</title>
        <authorList>
            <consortium name="NISC Comparative Sequencing Program"/>
            <person name="Wegmann U."/>
            <person name="Louis P."/>
            <person name="Goesmann A."/>
            <person name="Henrissat B."/>
            <person name="Duncan S.H."/>
            <person name="Flint H.J."/>
        </authorList>
    </citation>
    <scope>NUCLEOTIDE SEQUENCE</scope>
    <source>
        <strain evidence="5">KCTC 62575</strain>
    </source>
</reference>
<dbReference type="Gene3D" id="3.40.109.10">
    <property type="entry name" value="NADH Oxidase"/>
    <property type="match status" value="1"/>
</dbReference>
<dbReference type="GO" id="GO:0005737">
    <property type="term" value="C:cytoplasm"/>
    <property type="evidence" value="ECO:0007669"/>
    <property type="project" value="UniProtKB-SubCell"/>
</dbReference>
<dbReference type="Proteomes" id="UP001595455">
    <property type="component" value="Unassembled WGS sequence"/>
</dbReference>
<dbReference type="GO" id="GO:0034599">
    <property type="term" value="P:cellular response to oxidative stress"/>
    <property type="evidence" value="ECO:0007669"/>
    <property type="project" value="InterPro"/>
</dbReference>
<dbReference type="EMBL" id="PYIX02000009">
    <property type="protein sequence ID" value="RFC84138.1"/>
    <property type="molecule type" value="Genomic_DNA"/>
</dbReference>
<keyword evidence="2" id="KW-0963">Cytoplasm</keyword>
<proteinExistence type="predicted"/>
<evidence type="ECO:0000313" key="5">
    <source>
        <dbReference type="EMBL" id="MFC2997828.1"/>
    </source>
</evidence>
<dbReference type="EMBL" id="JBHRSF010000157">
    <property type="protein sequence ID" value="MFC2997828.1"/>
    <property type="molecule type" value="Genomic_DNA"/>
</dbReference>
<gene>
    <name evidence="5" type="ORF">ACFODO_21760</name>
    <name evidence="6" type="ORF">C9E89_008005</name>
</gene>
<evidence type="ECO:0000256" key="2">
    <source>
        <dbReference type="ARBA" id="ARBA00022490"/>
    </source>
</evidence>
<reference evidence="6 7" key="2">
    <citation type="submission" date="2018-08" db="EMBL/GenBank/DDBJ databases">
        <title>The draft genome of Acinetobacter sichuanensis strain WCHAc060041.</title>
        <authorList>
            <person name="Qin J."/>
            <person name="Feng Y."/>
            <person name="Zong Z."/>
        </authorList>
    </citation>
    <scope>NUCLEOTIDE SEQUENCE [LARGE SCALE GENOMIC DNA]</scope>
    <source>
        <strain evidence="6 7">WCHAc060041</strain>
    </source>
</reference>
<keyword evidence="3" id="KW-0560">Oxidoreductase</keyword>
<accession>A0A371YRP2</accession>
<dbReference type="FunFam" id="3.40.109.10:FF:000001">
    <property type="entry name" value="Nitroreductase family"/>
    <property type="match status" value="1"/>
</dbReference>
<evidence type="ECO:0000313" key="7">
    <source>
        <dbReference type="Proteomes" id="UP000240957"/>
    </source>
</evidence>
<dbReference type="InterPro" id="IPR033877">
    <property type="entry name" value="Frm2/Hbn1"/>
</dbReference>
<feature type="domain" description="Nitroreductase" evidence="4">
    <location>
        <begin position="37"/>
        <end position="205"/>
    </location>
</feature>
<protein>
    <submittedName>
        <fullName evidence="5">Nitroreductase family protein</fullName>
    </submittedName>
</protein>
<organism evidence="6 7">
    <name type="scientific">Acinetobacter sichuanensis</name>
    <dbReference type="NCBI Taxonomy" id="2136183"/>
    <lineage>
        <taxon>Bacteria</taxon>
        <taxon>Pseudomonadati</taxon>
        <taxon>Pseudomonadota</taxon>
        <taxon>Gammaproteobacteria</taxon>
        <taxon>Moraxellales</taxon>
        <taxon>Moraxellaceae</taxon>
        <taxon>Acinetobacter</taxon>
    </lineage>
</organism>
<comment type="subcellular location">
    <subcellularLocation>
        <location evidence="1">Cytoplasm</location>
    </subcellularLocation>
</comment>
<keyword evidence="8" id="KW-1185">Reference proteome</keyword>
<name>A0A371YRP2_9GAMM</name>
<reference evidence="8" key="3">
    <citation type="journal article" date="2019" name="Int. J. Syst. Evol. Microbiol.">
        <title>The Global Catalogue of Microorganisms (GCM) 10K type strain sequencing project: providing services to taxonomists for standard genome sequencing and annotation.</title>
        <authorList>
            <consortium name="The Broad Institute Genomics Platform"/>
            <consortium name="The Broad Institute Genome Sequencing Center for Infectious Disease"/>
            <person name="Wu L."/>
            <person name="Ma J."/>
        </authorList>
    </citation>
    <scope>NUCLEOTIDE SEQUENCE [LARGE SCALE GENOMIC DNA]</scope>
    <source>
        <strain evidence="8">KCTC 62575</strain>
    </source>
</reference>
<reference evidence="5" key="4">
    <citation type="submission" date="2024-09" db="EMBL/GenBank/DDBJ databases">
        <authorList>
            <person name="Sun Q."/>
            <person name="Mori K."/>
        </authorList>
    </citation>
    <scope>NUCLEOTIDE SEQUENCE</scope>
    <source>
        <strain evidence="5">KCTC 62575</strain>
    </source>
</reference>
<evidence type="ECO:0000256" key="3">
    <source>
        <dbReference type="ARBA" id="ARBA00023002"/>
    </source>
</evidence>
<comment type="caution">
    <text evidence="6">The sequence shown here is derived from an EMBL/GenBank/DDBJ whole genome shotgun (WGS) entry which is preliminary data.</text>
</comment>
<dbReference type="RefSeq" id="WP_107007719.1">
    <property type="nucleotide sequence ID" value="NZ_JBHRSF010000157.1"/>
</dbReference>
<dbReference type="InterPro" id="IPR029479">
    <property type="entry name" value="Nitroreductase"/>
</dbReference>
<evidence type="ECO:0000259" key="4">
    <source>
        <dbReference type="Pfam" id="PF00881"/>
    </source>
</evidence>